<dbReference type="Pfam" id="PF00583">
    <property type="entry name" value="Acetyltransf_1"/>
    <property type="match status" value="1"/>
</dbReference>
<dbReference type="PROSITE" id="PS51186">
    <property type="entry name" value="GNAT"/>
    <property type="match status" value="1"/>
</dbReference>
<dbReference type="STRING" id="754436.JCM19237_6136"/>
<proteinExistence type="predicted"/>
<evidence type="ECO:0000256" key="2">
    <source>
        <dbReference type="ARBA" id="ARBA00023315"/>
    </source>
</evidence>
<dbReference type="AlphaFoldDB" id="A0A090QLW9"/>
<comment type="caution">
    <text evidence="4">The sequence shown here is derived from an EMBL/GenBank/DDBJ whole genome shotgun (WGS) entry which is preliminary data.</text>
</comment>
<keyword evidence="2" id="KW-0012">Acyltransferase</keyword>
<protein>
    <recommendedName>
        <fullName evidence="3">N-acetyltransferase domain-containing protein</fullName>
    </recommendedName>
</protein>
<dbReference type="InterPro" id="IPR000182">
    <property type="entry name" value="GNAT_dom"/>
</dbReference>
<dbReference type="Proteomes" id="UP000029227">
    <property type="component" value="Unassembled WGS sequence"/>
</dbReference>
<evidence type="ECO:0000313" key="5">
    <source>
        <dbReference type="Proteomes" id="UP000029227"/>
    </source>
</evidence>
<dbReference type="EMBL" id="BBMN01000001">
    <property type="protein sequence ID" value="GAL03243.1"/>
    <property type="molecule type" value="Genomic_DNA"/>
</dbReference>
<sequence length="159" mass="18448">MKEPIVQYIPLDRHRMTETDTVALCEAINLAFAEYEAFTGKPYLRFESHERFMQNLSDEDSHFLVVKRGAQFIAGVCFHTPSPESDTLYFGMLWVAPNERRQGIAEKLIQRIEEEAKHRNKKGLMIKLFKIPKLVQYYQALGFDFIEGNQAGPMVKVFT</sequence>
<reference evidence="4 5" key="1">
    <citation type="journal article" date="2014" name="Genome Announc.">
        <title>Draft Genome Sequences of Two Vibrionaceae Species, Vibrio ponticus C121 and Photobacterium aphoticum C119, Isolated as Coral Reef Microbiota.</title>
        <authorList>
            <person name="Al-saari N."/>
            <person name="Meirelles P.M."/>
            <person name="Mino S."/>
            <person name="Suda W."/>
            <person name="Oshima K."/>
            <person name="Hattori M."/>
            <person name="Ohkuma M."/>
            <person name="Thompson F.L."/>
            <person name="Gomez-Gil B."/>
            <person name="Sawabe T."/>
            <person name="Sawabe T."/>
        </authorList>
    </citation>
    <scope>NUCLEOTIDE SEQUENCE [LARGE SCALE GENOMIC DNA]</scope>
    <source>
        <strain evidence="4 5">JCM 19237</strain>
    </source>
</reference>
<dbReference type="Gene3D" id="3.40.630.30">
    <property type="match status" value="1"/>
</dbReference>
<name>A0A090QLW9_9GAMM</name>
<evidence type="ECO:0000259" key="3">
    <source>
        <dbReference type="PROSITE" id="PS51186"/>
    </source>
</evidence>
<dbReference type="SUPFAM" id="SSF55729">
    <property type="entry name" value="Acyl-CoA N-acyltransferases (Nat)"/>
    <property type="match status" value="1"/>
</dbReference>
<dbReference type="CDD" id="cd04301">
    <property type="entry name" value="NAT_SF"/>
    <property type="match status" value="1"/>
</dbReference>
<dbReference type="PANTHER" id="PTHR43877">
    <property type="entry name" value="AMINOALKYLPHOSPHONATE N-ACETYLTRANSFERASE-RELATED-RELATED"/>
    <property type="match status" value="1"/>
</dbReference>
<evidence type="ECO:0000313" key="4">
    <source>
        <dbReference type="EMBL" id="GAL03243.1"/>
    </source>
</evidence>
<keyword evidence="1" id="KW-0808">Transferase</keyword>
<gene>
    <name evidence="4" type="ORF">JCM19237_6136</name>
</gene>
<dbReference type="InterPro" id="IPR050832">
    <property type="entry name" value="Bact_Acetyltransf"/>
</dbReference>
<evidence type="ECO:0000256" key="1">
    <source>
        <dbReference type="ARBA" id="ARBA00022679"/>
    </source>
</evidence>
<organism evidence="4 5">
    <name type="scientific">Photobacterium aphoticum</name>
    <dbReference type="NCBI Taxonomy" id="754436"/>
    <lineage>
        <taxon>Bacteria</taxon>
        <taxon>Pseudomonadati</taxon>
        <taxon>Pseudomonadota</taxon>
        <taxon>Gammaproteobacteria</taxon>
        <taxon>Vibrionales</taxon>
        <taxon>Vibrionaceae</taxon>
        <taxon>Photobacterium</taxon>
    </lineage>
</organism>
<accession>A0A090QLW9</accession>
<dbReference type="InterPro" id="IPR016181">
    <property type="entry name" value="Acyl_CoA_acyltransferase"/>
</dbReference>
<feature type="domain" description="N-acetyltransferase" evidence="3">
    <location>
        <begin position="11"/>
        <end position="159"/>
    </location>
</feature>
<dbReference type="GO" id="GO:0016747">
    <property type="term" value="F:acyltransferase activity, transferring groups other than amino-acyl groups"/>
    <property type="evidence" value="ECO:0007669"/>
    <property type="project" value="InterPro"/>
</dbReference>